<dbReference type="Proteomes" id="UP001058974">
    <property type="component" value="Chromosome 3"/>
</dbReference>
<dbReference type="PANTHER" id="PTHR48006:SF95">
    <property type="entry name" value="LEUCINE-RICH REPEAT RECEPTOR PROTEIN KINASE MSP1"/>
    <property type="match status" value="1"/>
</dbReference>
<keyword evidence="14 19" id="KW-0675">Receptor</keyword>
<dbReference type="AlphaFoldDB" id="A0A9D4Y4W8"/>
<organism evidence="19 20">
    <name type="scientific">Pisum sativum</name>
    <name type="common">Garden pea</name>
    <name type="synonym">Lathyrus oleraceus</name>
    <dbReference type="NCBI Taxonomy" id="3888"/>
    <lineage>
        <taxon>Eukaryota</taxon>
        <taxon>Viridiplantae</taxon>
        <taxon>Streptophyta</taxon>
        <taxon>Embryophyta</taxon>
        <taxon>Tracheophyta</taxon>
        <taxon>Spermatophyta</taxon>
        <taxon>Magnoliopsida</taxon>
        <taxon>eudicotyledons</taxon>
        <taxon>Gunneridae</taxon>
        <taxon>Pentapetalae</taxon>
        <taxon>rosids</taxon>
        <taxon>fabids</taxon>
        <taxon>Fabales</taxon>
        <taxon>Fabaceae</taxon>
        <taxon>Papilionoideae</taxon>
        <taxon>50 kb inversion clade</taxon>
        <taxon>NPAAA clade</taxon>
        <taxon>Hologalegina</taxon>
        <taxon>IRL clade</taxon>
        <taxon>Fabeae</taxon>
        <taxon>Lathyrus</taxon>
    </lineage>
</organism>
<dbReference type="PANTHER" id="PTHR48006">
    <property type="entry name" value="LEUCINE-RICH REPEAT-CONTAINING PROTEIN DDB_G0281931-RELATED"/>
    <property type="match status" value="1"/>
</dbReference>
<reference evidence="19 20" key="1">
    <citation type="journal article" date="2022" name="Nat. Genet.">
        <title>Improved pea reference genome and pan-genome highlight genomic features and evolutionary characteristics.</title>
        <authorList>
            <person name="Yang T."/>
            <person name="Liu R."/>
            <person name="Luo Y."/>
            <person name="Hu S."/>
            <person name="Wang D."/>
            <person name="Wang C."/>
            <person name="Pandey M.K."/>
            <person name="Ge S."/>
            <person name="Xu Q."/>
            <person name="Li N."/>
            <person name="Li G."/>
            <person name="Huang Y."/>
            <person name="Saxena R.K."/>
            <person name="Ji Y."/>
            <person name="Li M."/>
            <person name="Yan X."/>
            <person name="He Y."/>
            <person name="Liu Y."/>
            <person name="Wang X."/>
            <person name="Xiang C."/>
            <person name="Varshney R.K."/>
            <person name="Ding H."/>
            <person name="Gao S."/>
            <person name="Zong X."/>
        </authorList>
    </citation>
    <scope>NUCLEOTIDE SEQUENCE [LARGE SCALE GENOMIC DNA]</scope>
    <source>
        <strain evidence="19 20">cv. Zhongwan 6</strain>
    </source>
</reference>
<evidence type="ECO:0000259" key="18">
    <source>
        <dbReference type="PROSITE" id="PS50011"/>
    </source>
</evidence>
<keyword evidence="6" id="KW-0812">Transmembrane</keyword>
<accession>A0A9D4Y4W8</accession>
<evidence type="ECO:0000256" key="10">
    <source>
        <dbReference type="ARBA" id="ARBA00022777"/>
    </source>
</evidence>
<keyword evidence="10 19" id="KW-0418">Kinase</keyword>
<keyword evidence="7" id="KW-0732">Signal</keyword>
<dbReference type="Gene3D" id="3.30.200.20">
    <property type="entry name" value="Phosphorylase Kinase, domain 1"/>
    <property type="match status" value="1"/>
</dbReference>
<evidence type="ECO:0000256" key="14">
    <source>
        <dbReference type="ARBA" id="ARBA00023170"/>
    </source>
</evidence>
<dbReference type="EC" id="2.7.11.1" evidence="2"/>
<dbReference type="Gramene" id="Psat03G0587200-T1">
    <property type="protein sequence ID" value="KAI5431898.1"/>
    <property type="gene ID" value="KIW84_035872"/>
</dbReference>
<keyword evidence="12" id="KW-1133">Transmembrane helix</keyword>
<feature type="domain" description="Protein kinase" evidence="18">
    <location>
        <begin position="118"/>
        <end position="396"/>
    </location>
</feature>
<evidence type="ECO:0000256" key="6">
    <source>
        <dbReference type="ARBA" id="ARBA00022692"/>
    </source>
</evidence>
<comment type="catalytic activity">
    <reaction evidence="17">
        <text>L-seryl-[protein] + ATP = O-phospho-L-seryl-[protein] + ADP + H(+)</text>
        <dbReference type="Rhea" id="RHEA:17989"/>
        <dbReference type="Rhea" id="RHEA-COMP:9863"/>
        <dbReference type="Rhea" id="RHEA-COMP:11604"/>
        <dbReference type="ChEBI" id="CHEBI:15378"/>
        <dbReference type="ChEBI" id="CHEBI:29999"/>
        <dbReference type="ChEBI" id="CHEBI:30616"/>
        <dbReference type="ChEBI" id="CHEBI:83421"/>
        <dbReference type="ChEBI" id="CHEBI:456216"/>
        <dbReference type="EC" id="2.7.11.1"/>
    </reaction>
</comment>
<evidence type="ECO:0000256" key="12">
    <source>
        <dbReference type="ARBA" id="ARBA00022989"/>
    </source>
</evidence>
<comment type="catalytic activity">
    <reaction evidence="16">
        <text>L-threonyl-[protein] + ATP = O-phospho-L-threonyl-[protein] + ADP + H(+)</text>
        <dbReference type="Rhea" id="RHEA:46608"/>
        <dbReference type="Rhea" id="RHEA-COMP:11060"/>
        <dbReference type="Rhea" id="RHEA-COMP:11605"/>
        <dbReference type="ChEBI" id="CHEBI:15378"/>
        <dbReference type="ChEBI" id="CHEBI:30013"/>
        <dbReference type="ChEBI" id="CHEBI:30616"/>
        <dbReference type="ChEBI" id="CHEBI:61977"/>
        <dbReference type="ChEBI" id="CHEBI:456216"/>
        <dbReference type="EC" id="2.7.11.1"/>
    </reaction>
</comment>
<dbReference type="InterPro" id="IPR001245">
    <property type="entry name" value="Ser-Thr/Tyr_kinase_cat_dom"/>
</dbReference>
<dbReference type="GO" id="GO:0016020">
    <property type="term" value="C:membrane"/>
    <property type="evidence" value="ECO:0007669"/>
    <property type="project" value="UniProtKB-SubCell"/>
</dbReference>
<keyword evidence="5" id="KW-0808">Transferase</keyword>
<dbReference type="InterPro" id="IPR051824">
    <property type="entry name" value="LRR_Rcpt-Like_S/T_Kinase"/>
</dbReference>
<evidence type="ECO:0000313" key="19">
    <source>
        <dbReference type="EMBL" id="KAI5431898.1"/>
    </source>
</evidence>
<evidence type="ECO:0000256" key="11">
    <source>
        <dbReference type="ARBA" id="ARBA00022840"/>
    </source>
</evidence>
<dbReference type="GO" id="GO:0003843">
    <property type="term" value="F:1,3-beta-D-glucan synthase activity"/>
    <property type="evidence" value="ECO:0007669"/>
    <property type="project" value="InterPro"/>
</dbReference>
<dbReference type="GO" id="GO:0005524">
    <property type="term" value="F:ATP binding"/>
    <property type="evidence" value="ECO:0007669"/>
    <property type="project" value="UniProtKB-KW"/>
</dbReference>
<dbReference type="SMART" id="SM00220">
    <property type="entry name" value="S_TKc"/>
    <property type="match status" value="1"/>
</dbReference>
<keyword evidence="11" id="KW-0067">ATP-binding</keyword>
<comment type="caution">
    <text evidence="19">The sequence shown here is derived from an EMBL/GenBank/DDBJ whole genome shotgun (WGS) entry which is preliminary data.</text>
</comment>
<keyword evidence="4" id="KW-0433">Leucine-rich repeat</keyword>
<dbReference type="InterPro" id="IPR000719">
    <property type="entry name" value="Prot_kinase_dom"/>
</dbReference>
<evidence type="ECO:0000256" key="17">
    <source>
        <dbReference type="ARBA" id="ARBA00048679"/>
    </source>
</evidence>
<dbReference type="InterPro" id="IPR011009">
    <property type="entry name" value="Kinase-like_dom_sf"/>
</dbReference>
<keyword evidence="3" id="KW-0723">Serine/threonine-protein kinase</keyword>
<dbReference type="GO" id="GO:0006075">
    <property type="term" value="P:(1-&gt;3)-beta-D-glucan biosynthetic process"/>
    <property type="evidence" value="ECO:0007669"/>
    <property type="project" value="InterPro"/>
</dbReference>
<dbReference type="FunFam" id="1.10.510.10:FF:001023">
    <property type="entry name" value="Os07g0541700 protein"/>
    <property type="match status" value="1"/>
</dbReference>
<dbReference type="GO" id="GO:0000148">
    <property type="term" value="C:1,3-beta-D-glucan synthase complex"/>
    <property type="evidence" value="ECO:0007669"/>
    <property type="project" value="InterPro"/>
</dbReference>
<evidence type="ECO:0000256" key="1">
    <source>
        <dbReference type="ARBA" id="ARBA00004479"/>
    </source>
</evidence>
<keyword evidence="13" id="KW-0472">Membrane</keyword>
<dbReference type="PROSITE" id="PS00108">
    <property type="entry name" value="PROTEIN_KINASE_ST"/>
    <property type="match status" value="1"/>
</dbReference>
<evidence type="ECO:0000256" key="3">
    <source>
        <dbReference type="ARBA" id="ARBA00022527"/>
    </source>
</evidence>
<sequence length="396" mass="45013">MDMPSAKPISETLPFRVFTPYYSETVLYSTSELQKENEDGISILFYLQKIFPDVRWISRKQHDPEELDDTKLNSYLDQNLYFLSSSKSKEPLSINMAIFEQPLLKLTLVDILKATDNFSKTNIIVDGGFRTVYRATLSNGRTVAVKKLSEAKTQGHREFMAEMETLGKLKHQNLVSLLRYCSMCEEKLLVYECMVNGSLDLWLRNRTGGLEILDWNKRYKIATGAAKGLAFLHHSFIPHIIHRDVKASNILLNEDFEPKVADFGLARLISACETHISTDIAGTFGYIPPEYGQSGRSTARGQFNCLCSSIARDRPASSLTQIVEETQFINDQKLSELEKKFEECTAFEEKRVLEKVAEMLANSNARKKKLVRMAVNDLRESANCGTSKLQQETLTM</sequence>
<comment type="subcellular location">
    <subcellularLocation>
        <location evidence="1">Membrane</location>
        <topology evidence="1">Single-pass type I membrane protein</topology>
    </subcellularLocation>
</comment>
<evidence type="ECO:0000256" key="8">
    <source>
        <dbReference type="ARBA" id="ARBA00022737"/>
    </source>
</evidence>
<keyword evidence="9" id="KW-0547">Nucleotide-binding</keyword>
<evidence type="ECO:0000256" key="5">
    <source>
        <dbReference type="ARBA" id="ARBA00022679"/>
    </source>
</evidence>
<gene>
    <name evidence="19" type="ORF">KIW84_035872</name>
</gene>
<dbReference type="Gene3D" id="1.10.510.10">
    <property type="entry name" value="Transferase(Phosphotransferase) domain 1"/>
    <property type="match status" value="1"/>
</dbReference>
<dbReference type="Pfam" id="PF07714">
    <property type="entry name" value="PK_Tyr_Ser-Thr"/>
    <property type="match status" value="1"/>
</dbReference>
<protein>
    <recommendedName>
        <fullName evidence="2">non-specific serine/threonine protein kinase</fullName>
        <ecNumber evidence="2">2.7.11.1</ecNumber>
    </recommendedName>
</protein>
<dbReference type="EMBL" id="JAMSHJ010000003">
    <property type="protein sequence ID" value="KAI5431898.1"/>
    <property type="molecule type" value="Genomic_DNA"/>
</dbReference>
<evidence type="ECO:0000313" key="20">
    <source>
        <dbReference type="Proteomes" id="UP001058974"/>
    </source>
</evidence>
<dbReference type="PROSITE" id="PS50011">
    <property type="entry name" value="PROTEIN_KINASE_DOM"/>
    <property type="match status" value="1"/>
</dbReference>
<proteinExistence type="predicted"/>
<keyword evidence="20" id="KW-1185">Reference proteome</keyword>
<evidence type="ECO:0000256" key="4">
    <source>
        <dbReference type="ARBA" id="ARBA00022614"/>
    </source>
</evidence>
<evidence type="ECO:0000256" key="15">
    <source>
        <dbReference type="ARBA" id="ARBA00023180"/>
    </source>
</evidence>
<keyword evidence="15" id="KW-0325">Glycoprotein</keyword>
<evidence type="ECO:0000256" key="9">
    <source>
        <dbReference type="ARBA" id="ARBA00022741"/>
    </source>
</evidence>
<evidence type="ECO:0000256" key="2">
    <source>
        <dbReference type="ARBA" id="ARBA00012513"/>
    </source>
</evidence>
<dbReference type="InterPro" id="IPR008271">
    <property type="entry name" value="Ser/Thr_kinase_AS"/>
</dbReference>
<evidence type="ECO:0000256" key="7">
    <source>
        <dbReference type="ARBA" id="ARBA00022729"/>
    </source>
</evidence>
<evidence type="ECO:0000256" key="13">
    <source>
        <dbReference type="ARBA" id="ARBA00023136"/>
    </source>
</evidence>
<keyword evidence="8" id="KW-0677">Repeat</keyword>
<evidence type="ECO:0000256" key="16">
    <source>
        <dbReference type="ARBA" id="ARBA00047899"/>
    </source>
</evidence>
<dbReference type="SUPFAM" id="SSF56112">
    <property type="entry name" value="Protein kinase-like (PK-like)"/>
    <property type="match status" value="1"/>
</dbReference>
<dbReference type="FunFam" id="3.30.200.20:FF:000150">
    <property type="entry name" value="serine/threonine-protein kinase BRI1-like 2"/>
    <property type="match status" value="1"/>
</dbReference>
<name>A0A9D4Y4W8_PEA</name>
<dbReference type="GO" id="GO:0004674">
    <property type="term" value="F:protein serine/threonine kinase activity"/>
    <property type="evidence" value="ECO:0007669"/>
    <property type="project" value="UniProtKB-KW"/>
</dbReference>